<proteinExistence type="inferred from homology"/>
<dbReference type="OrthoDB" id="9809549at2"/>
<dbReference type="Proteomes" id="UP000019151">
    <property type="component" value="Plasmid 2"/>
</dbReference>
<dbReference type="RefSeq" id="WP_025415106.1">
    <property type="nucleotide sequence ID" value="NZ_CP007130.1"/>
</dbReference>
<geneLocation type="plasmid" evidence="5 6">
    <name>2</name>
</geneLocation>
<comment type="similarity">
    <text evidence="2">Belongs to the AB hydrolase superfamily. FUS2 hydrolase family.</text>
</comment>
<evidence type="ECO:0000313" key="6">
    <source>
        <dbReference type="Proteomes" id="UP000019151"/>
    </source>
</evidence>
<feature type="domain" description="AB hydrolase-1" evidence="4">
    <location>
        <begin position="71"/>
        <end position="273"/>
    </location>
</feature>
<sequence>MRSFRVLLATSCVALLSRALGAQSVDPIAADPAPRDTAFRASFAELALTSGGARMNAFMLVAQGKGPHPLVVLLHGYPGNERNIDIAQALRRAGTNVLYIDYRGSWGSGGTFTFANAQADVAAAVRWARQADTARTYRVDPRRVALVGHSMGGWLALLGTAADPSITCVAALEFADMAREGSDTSFATYTRWLTAPGAPLRGDARAMTASLRAHPEWRLVPNAARIATRPVLLLDDEENPYHADFAAALRGAGARRLTERVWDTDHAFDDRRVELARTVVGWTKTACGF</sequence>
<name>W0RT02_9BACT</name>
<evidence type="ECO:0000256" key="1">
    <source>
        <dbReference type="ARBA" id="ARBA00022801"/>
    </source>
</evidence>
<evidence type="ECO:0000259" key="4">
    <source>
        <dbReference type="Pfam" id="PF12697"/>
    </source>
</evidence>
<dbReference type="SUPFAM" id="SSF53474">
    <property type="entry name" value="alpha/beta-Hydrolases"/>
    <property type="match status" value="1"/>
</dbReference>
<dbReference type="InterPro" id="IPR029058">
    <property type="entry name" value="AB_hydrolase_fold"/>
</dbReference>
<reference evidence="5 6" key="1">
    <citation type="journal article" date="2014" name="Genome Announc.">
        <title>Genome Sequence and Methylome of Soil Bacterium Gemmatirosa kalamazoonensis KBS708T, a Member of the Rarely Cultivated Gemmatimonadetes Phylum.</title>
        <authorList>
            <person name="Debruyn J.M."/>
            <person name="Radosevich M."/>
            <person name="Wommack K.E."/>
            <person name="Polson S.W."/>
            <person name="Hauser L.J."/>
            <person name="Fawaz M.N."/>
            <person name="Korlach J."/>
            <person name="Tsai Y.C."/>
        </authorList>
    </citation>
    <scope>NUCLEOTIDE SEQUENCE [LARGE SCALE GENOMIC DNA]</scope>
    <source>
        <strain evidence="5 6">KBS708</strain>
        <plasmid evidence="6">Plasmid 2</plasmid>
    </source>
</reference>
<dbReference type="HOGENOM" id="CLU_080383_0_0_0"/>
<accession>W0RT02</accession>
<dbReference type="InterPro" id="IPR050261">
    <property type="entry name" value="FrsA_esterase"/>
</dbReference>
<keyword evidence="3" id="KW-0732">Signal</keyword>
<evidence type="ECO:0000313" key="5">
    <source>
        <dbReference type="EMBL" id="AHG93816.1"/>
    </source>
</evidence>
<dbReference type="InterPro" id="IPR000073">
    <property type="entry name" value="AB_hydrolase_1"/>
</dbReference>
<keyword evidence="6" id="KW-1185">Reference proteome</keyword>
<keyword evidence="1" id="KW-0378">Hydrolase</keyword>
<dbReference type="Pfam" id="PF12697">
    <property type="entry name" value="Abhydrolase_6"/>
    <property type="match status" value="1"/>
</dbReference>
<keyword evidence="5" id="KW-0449">Lipoprotein</keyword>
<organism evidence="5 6">
    <name type="scientific">Gemmatirosa kalamazoonensis</name>
    <dbReference type="NCBI Taxonomy" id="861299"/>
    <lineage>
        <taxon>Bacteria</taxon>
        <taxon>Pseudomonadati</taxon>
        <taxon>Gemmatimonadota</taxon>
        <taxon>Gemmatimonadia</taxon>
        <taxon>Gemmatimonadales</taxon>
        <taxon>Gemmatimonadaceae</taxon>
        <taxon>Gemmatirosa</taxon>
    </lineage>
</organism>
<feature type="signal peptide" evidence="3">
    <location>
        <begin position="1"/>
        <end position="22"/>
    </location>
</feature>
<protein>
    <submittedName>
        <fullName evidence="5">Lipoprotein</fullName>
    </submittedName>
</protein>
<dbReference type="InParanoid" id="W0RT02"/>
<evidence type="ECO:0000256" key="3">
    <source>
        <dbReference type="SAM" id="SignalP"/>
    </source>
</evidence>
<evidence type="ECO:0000256" key="2">
    <source>
        <dbReference type="ARBA" id="ARBA00038115"/>
    </source>
</evidence>
<dbReference type="AlphaFoldDB" id="W0RT02"/>
<dbReference type="KEGG" id="gba:J421_6281"/>
<dbReference type="PANTHER" id="PTHR22946:SF9">
    <property type="entry name" value="POLYKETIDE TRANSFERASE AF380"/>
    <property type="match status" value="1"/>
</dbReference>
<dbReference type="EMBL" id="CP007130">
    <property type="protein sequence ID" value="AHG93816.1"/>
    <property type="molecule type" value="Genomic_DNA"/>
</dbReference>
<dbReference type="PANTHER" id="PTHR22946">
    <property type="entry name" value="DIENELACTONE HYDROLASE DOMAIN-CONTAINING PROTEIN-RELATED"/>
    <property type="match status" value="1"/>
</dbReference>
<dbReference type="eggNOG" id="COG1073">
    <property type="taxonomic scope" value="Bacteria"/>
</dbReference>
<dbReference type="GO" id="GO:0052689">
    <property type="term" value="F:carboxylic ester hydrolase activity"/>
    <property type="evidence" value="ECO:0007669"/>
    <property type="project" value="UniProtKB-ARBA"/>
</dbReference>
<keyword evidence="5" id="KW-0614">Plasmid</keyword>
<dbReference type="Gene3D" id="3.40.50.1820">
    <property type="entry name" value="alpha/beta hydrolase"/>
    <property type="match status" value="1"/>
</dbReference>
<gene>
    <name evidence="5" type="ORF">J421_6281</name>
</gene>
<feature type="chain" id="PRO_5004795392" evidence="3">
    <location>
        <begin position="23"/>
        <end position="289"/>
    </location>
</feature>